<sequence length="141" mass="15491">MQAEKIVGTLTGCILFLLSALHVYWAFGGKIGFLDALPEIEGKPSFMPSTGLTLLVALALLGFGILALWAGGILFIPNKTSSIFSLLLSLVFFGRAIGDFKLVGFFKRIKNTRFANQDYLYYSPLCVLLGSSYLFLGYKNF</sequence>
<reference evidence="2" key="1">
    <citation type="journal article" date="2019" name="PLoS Negl. Trop. Dis.">
        <title>Revisiting the worldwide diversity of Leptospira species in the environment.</title>
        <authorList>
            <person name="Vincent A.T."/>
            <person name="Schiettekatte O."/>
            <person name="Bourhy P."/>
            <person name="Veyrier F.J."/>
            <person name="Picardeau M."/>
        </authorList>
    </citation>
    <scope>NUCLEOTIDE SEQUENCE [LARGE SCALE GENOMIC DNA]</scope>
    <source>
        <strain evidence="2">201702455</strain>
    </source>
</reference>
<keyword evidence="1" id="KW-0472">Membrane</keyword>
<dbReference type="InterPro" id="IPR025058">
    <property type="entry name" value="DUF3995"/>
</dbReference>
<protein>
    <submittedName>
        <fullName evidence="2">DUF3995 domain-containing protein</fullName>
    </submittedName>
</protein>
<keyword evidence="1" id="KW-0812">Transmembrane</keyword>
<feature type="transmembrane region" description="Helical" evidence="1">
    <location>
        <begin position="6"/>
        <end position="27"/>
    </location>
</feature>
<feature type="transmembrane region" description="Helical" evidence="1">
    <location>
        <begin position="82"/>
        <end position="98"/>
    </location>
</feature>
<accession>A0A4R9K073</accession>
<keyword evidence="3" id="KW-1185">Reference proteome</keyword>
<name>A0A4R9K073_9LEPT</name>
<dbReference type="RefSeq" id="WP_135650900.1">
    <property type="nucleotide sequence ID" value="NZ_RQGF01000032.1"/>
</dbReference>
<evidence type="ECO:0000256" key="1">
    <source>
        <dbReference type="SAM" id="Phobius"/>
    </source>
</evidence>
<feature type="transmembrane region" description="Helical" evidence="1">
    <location>
        <begin position="119"/>
        <end position="138"/>
    </location>
</feature>
<evidence type="ECO:0000313" key="2">
    <source>
        <dbReference type="EMBL" id="TGL59033.1"/>
    </source>
</evidence>
<feature type="transmembrane region" description="Helical" evidence="1">
    <location>
        <begin position="52"/>
        <end position="76"/>
    </location>
</feature>
<dbReference type="OrthoDB" id="8590912at2"/>
<keyword evidence="1" id="KW-1133">Transmembrane helix</keyword>
<proteinExistence type="predicted"/>
<evidence type="ECO:0000313" key="3">
    <source>
        <dbReference type="Proteomes" id="UP000297762"/>
    </source>
</evidence>
<dbReference type="AlphaFoldDB" id="A0A4R9K073"/>
<comment type="caution">
    <text evidence="2">The sequence shown here is derived from an EMBL/GenBank/DDBJ whole genome shotgun (WGS) entry which is preliminary data.</text>
</comment>
<dbReference type="Proteomes" id="UP000297762">
    <property type="component" value="Unassembled WGS sequence"/>
</dbReference>
<dbReference type="EMBL" id="RQGF01000032">
    <property type="protein sequence ID" value="TGL59033.1"/>
    <property type="molecule type" value="Genomic_DNA"/>
</dbReference>
<dbReference type="Pfam" id="PF13160">
    <property type="entry name" value="DUF3995"/>
    <property type="match status" value="1"/>
</dbReference>
<organism evidence="2 3">
    <name type="scientific">Leptospira sarikeiensis</name>
    <dbReference type="NCBI Taxonomy" id="2484943"/>
    <lineage>
        <taxon>Bacteria</taxon>
        <taxon>Pseudomonadati</taxon>
        <taxon>Spirochaetota</taxon>
        <taxon>Spirochaetia</taxon>
        <taxon>Leptospirales</taxon>
        <taxon>Leptospiraceae</taxon>
        <taxon>Leptospira</taxon>
    </lineage>
</organism>
<gene>
    <name evidence="2" type="ORF">EHQ64_16475</name>
</gene>